<dbReference type="SMART" id="SM00460">
    <property type="entry name" value="TGc"/>
    <property type="match status" value="1"/>
</dbReference>
<evidence type="ECO:0000313" key="2">
    <source>
        <dbReference type="EMBL" id="TFZ05786.1"/>
    </source>
</evidence>
<dbReference type="AlphaFoldDB" id="A0A4Z0C2K8"/>
<proteinExistence type="predicted"/>
<evidence type="ECO:0000259" key="1">
    <source>
        <dbReference type="SMART" id="SM00460"/>
    </source>
</evidence>
<dbReference type="RefSeq" id="WP_135261869.1">
    <property type="nucleotide sequence ID" value="NZ_SMLM01000001.1"/>
</dbReference>
<comment type="caution">
    <text evidence="2">The sequence shown here is derived from an EMBL/GenBank/DDBJ whole genome shotgun (WGS) entry which is preliminary data.</text>
</comment>
<protein>
    <submittedName>
        <fullName evidence="2">Transglutaminase family protein</fullName>
    </submittedName>
</protein>
<dbReference type="Gene3D" id="3.10.620.30">
    <property type="match status" value="1"/>
</dbReference>
<dbReference type="OrthoDB" id="5438043at2"/>
<dbReference type="InterPro" id="IPR038765">
    <property type="entry name" value="Papain-like_cys_pep_sf"/>
</dbReference>
<name>A0A4Z0C2K8_9BURK</name>
<dbReference type="SUPFAM" id="SSF54001">
    <property type="entry name" value="Cysteine proteinases"/>
    <property type="match status" value="1"/>
</dbReference>
<sequence length="309" mass="34186">MLLHVVHETVYDYSPPVRTAQHMAHLRPSDREGQKLLRHRLDIAPQPVQHSEFVDVFGNTRCFFGLQAWHEELRVVADSVVSTVPHDAPETSLSWEQARERLRYHRGAEYDPAAEFLFASPYVPRHDDFAAYARASFTPGRPLIEAARELTTRIHEDFAYVSQATDASTPALEALALRRGVCQDFAHVMLGCLRSLGLPARYVSGYLLTEPPPGQSRLVGSDASHAWVSVYLPAESGRGRWVDLDPTNNRAAGEDYVTLAVGRDYSDVSPMRGVIHGGAHHTLEVAVTVTPLDAGGFPTIADPTSKDSR</sequence>
<dbReference type="PANTHER" id="PTHR33490:SF7">
    <property type="entry name" value="BLR2979 PROTEIN"/>
    <property type="match status" value="1"/>
</dbReference>
<accession>A0A4Z0C2K8</accession>
<gene>
    <name evidence="2" type="ORF">EZ313_03775</name>
</gene>
<organism evidence="2 3">
    <name type="scientific">Ramlibacter henchirensis</name>
    <dbReference type="NCBI Taxonomy" id="204072"/>
    <lineage>
        <taxon>Bacteria</taxon>
        <taxon>Pseudomonadati</taxon>
        <taxon>Pseudomonadota</taxon>
        <taxon>Betaproteobacteria</taxon>
        <taxon>Burkholderiales</taxon>
        <taxon>Comamonadaceae</taxon>
        <taxon>Ramlibacter</taxon>
    </lineage>
</organism>
<dbReference type="Pfam" id="PF08379">
    <property type="entry name" value="Bact_transglu_N"/>
    <property type="match status" value="1"/>
</dbReference>
<evidence type="ECO:0000313" key="3">
    <source>
        <dbReference type="Proteomes" id="UP000298180"/>
    </source>
</evidence>
<dbReference type="EMBL" id="SMLM01000001">
    <property type="protein sequence ID" value="TFZ05786.1"/>
    <property type="molecule type" value="Genomic_DNA"/>
</dbReference>
<dbReference type="InterPro" id="IPR002931">
    <property type="entry name" value="Transglutaminase-like"/>
</dbReference>
<keyword evidence="3" id="KW-1185">Reference proteome</keyword>
<reference evidence="2 3" key="1">
    <citation type="submission" date="2019-03" db="EMBL/GenBank/DDBJ databases">
        <title>Ramlibacter henchirensis DSM 14656, whole genome shotgun sequence.</title>
        <authorList>
            <person name="Zhang X."/>
            <person name="Feng G."/>
            <person name="Zhu H."/>
        </authorList>
    </citation>
    <scope>NUCLEOTIDE SEQUENCE [LARGE SCALE GENOMIC DNA]</scope>
    <source>
        <strain evidence="2 3">DSM 14656</strain>
    </source>
</reference>
<feature type="domain" description="Transglutaminase-like" evidence="1">
    <location>
        <begin position="174"/>
        <end position="248"/>
    </location>
</feature>
<dbReference type="InterPro" id="IPR013589">
    <property type="entry name" value="Bac_transglu_N"/>
</dbReference>
<dbReference type="Proteomes" id="UP000298180">
    <property type="component" value="Unassembled WGS sequence"/>
</dbReference>
<dbReference type="PANTHER" id="PTHR33490">
    <property type="entry name" value="BLR5614 PROTEIN-RELATED"/>
    <property type="match status" value="1"/>
</dbReference>
<dbReference type="Pfam" id="PF01841">
    <property type="entry name" value="Transglut_core"/>
    <property type="match status" value="1"/>
</dbReference>